<name>B5VPP8_YEAS6</name>
<evidence type="ECO:0000313" key="2">
    <source>
        <dbReference type="EMBL" id="EDZ70095.1"/>
    </source>
</evidence>
<proteinExistence type="predicted"/>
<accession>B5VPP8</accession>
<feature type="signal peptide" evidence="1">
    <location>
        <begin position="1"/>
        <end position="21"/>
    </location>
</feature>
<evidence type="ECO:0000313" key="3">
    <source>
        <dbReference type="Proteomes" id="UP000008988"/>
    </source>
</evidence>
<keyword evidence="1" id="KW-0732">Signal</keyword>
<comment type="caution">
    <text evidence="2">The sequence shown here is derived from an EMBL/GenBank/DDBJ whole genome shotgun (WGS) entry which is preliminary data.</text>
</comment>
<dbReference type="AlphaFoldDB" id="B5VPP8"/>
<protein>
    <submittedName>
        <fullName evidence="2">Uncharacterized protein</fullName>
    </submittedName>
</protein>
<reference evidence="2 3" key="1">
    <citation type="journal article" date="2008" name="FEMS Yeast Res.">
        <title>Comparative genome analysis of a Saccharomyces cerevisiae wine strain.</title>
        <authorList>
            <person name="Borneman A.R."/>
            <person name="Forgan A.H."/>
            <person name="Pretorius I.S."/>
            <person name="Chambers P.J."/>
        </authorList>
    </citation>
    <scope>NUCLEOTIDE SEQUENCE [LARGE SCALE GENOMIC DNA]</scope>
    <source>
        <strain evidence="2 3">AWRI1631</strain>
    </source>
</reference>
<dbReference type="Proteomes" id="UP000008988">
    <property type="component" value="Unassembled WGS sequence"/>
</dbReference>
<sequence>MFSWFMDMLTLLSLLPLPSDSRRLMVASETFLLGSLSGMDCNKEALLLVLKSKSTSFVVFISPLSEFELYFPGEGNSCAVTYSLISVEFSSLYIPVLVLMILCLEGESLNVDEKVDKDALLATALSLSNLRSLKPVSSALVGLKFKSSDSCEISSSSFASVFFSALSFSFSSTSASLSRKDFSISASFLSFSFNSFC</sequence>
<gene>
    <name evidence="2" type="ORF">AWRI1631_132650</name>
</gene>
<dbReference type="EMBL" id="ABSV01001830">
    <property type="protein sequence ID" value="EDZ70095.1"/>
    <property type="molecule type" value="Genomic_DNA"/>
</dbReference>
<organism evidence="2 3">
    <name type="scientific">Saccharomyces cerevisiae (strain AWRI1631)</name>
    <name type="common">Baker's yeast</name>
    <dbReference type="NCBI Taxonomy" id="545124"/>
    <lineage>
        <taxon>Eukaryota</taxon>
        <taxon>Fungi</taxon>
        <taxon>Dikarya</taxon>
        <taxon>Ascomycota</taxon>
        <taxon>Saccharomycotina</taxon>
        <taxon>Saccharomycetes</taxon>
        <taxon>Saccharomycetales</taxon>
        <taxon>Saccharomycetaceae</taxon>
        <taxon>Saccharomyces</taxon>
    </lineage>
</organism>
<evidence type="ECO:0000256" key="1">
    <source>
        <dbReference type="SAM" id="SignalP"/>
    </source>
</evidence>
<feature type="chain" id="PRO_5002839237" evidence="1">
    <location>
        <begin position="22"/>
        <end position="197"/>
    </location>
</feature>